<dbReference type="VEuPathDB" id="VectorBase:AALB014869"/>
<dbReference type="AlphaFoldDB" id="A0A182FZ47"/>
<accession>A0A182FZ47</accession>
<proteinExistence type="predicted"/>
<sequence>MYNNGVDDTLAINGVNAIFGLMGVEHTFYEEINFVLSTTDNYRK</sequence>
<reference evidence="1" key="2">
    <citation type="submission" date="2022-08" db="UniProtKB">
        <authorList>
            <consortium name="EnsemblMetazoa"/>
        </authorList>
    </citation>
    <scope>IDENTIFICATION</scope>
    <source>
        <strain evidence="1">STECLA/ALBI9_A</strain>
    </source>
</reference>
<evidence type="ECO:0000313" key="1">
    <source>
        <dbReference type="EnsemblMetazoa" id="AALB014869-PA"/>
    </source>
</evidence>
<dbReference type="EnsemblMetazoa" id="AALB014869-RA">
    <property type="protein sequence ID" value="AALB014869-PA"/>
    <property type="gene ID" value="AALB014869"/>
</dbReference>
<organism evidence="1 2">
    <name type="scientific">Anopheles albimanus</name>
    <name type="common">New world malaria mosquito</name>
    <dbReference type="NCBI Taxonomy" id="7167"/>
    <lineage>
        <taxon>Eukaryota</taxon>
        <taxon>Metazoa</taxon>
        <taxon>Ecdysozoa</taxon>
        <taxon>Arthropoda</taxon>
        <taxon>Hexapoda</taxon>
        <taxon>Insecta</taxon>
        <taxon>Pterygota</taxon>
        <taxon>Neoptera</taxon>
        <taxon>Endopterygota</taxon>
        <taxon>Diptera</taxon>
        <taxon>Nematocera</taxon>
        <taxon>Culicoidea</taxon>
        <taxon>Culicidae</taxon>
        <taxon>Anophelinae</taxon>
        <taxon>Anopheles</taxon>
    </lineage>
</organism>
<protein>
    <submittedName>
        <fullName evidence="1">Uncharacterized protein</fullName>
    </submittedName>
</protein>
<reference evidence="1 2" key="1">
    <citation type="journal article" date="2017" name="G3 (Bethesda)">
        <title>The Physical Genome Mapping of Anopheles albimanus Corrected Scaffold Misassemblies and Identified Interarm Rearrangements in Genus Anopheles.</title>
        <authorList>
            <person name="Artemov G.N."/>
            <person name="Peery A.N."/>
            <person name="Jiang X."/>
            <person name="Tu Z."/>
            <person name="Stegniy V.N."/>
            <person name="Sharakhova M.V."/>
            <person name="Sharakhov I.V."/>
        </authorList>
    </citation>
    <scope>NUCLEOTIDE SEQUENCE [LARGE SCALE GENOMIC DNA]</scope>
    <source>
        <strain evidence="1 2">ALBI9_A</strain>
    </source>
</reference>
<keyword evidence="2" id="KW-1185">Reference proteome</keyword>
<evidence type="ECO:0000313" key="2">
    <source>
        <dbReference type="Proteomes" id="UP000069272"/>
    </source>
</evidence>
<name>A0A182FZ47_ANOAL</name>
<dbReference type="Proteomes" id="UP000069272">
    <property type="component" value="Chromosome 2R"/>
</dbReference>